<dbReference type="KEGG" id="bbes:BESB_075050"/>
<dbReference type="GeneID" id="40312431"/>
<evidence type="ECO:0000313" key="2">
    <source>
        <dbReference type="EMBL" id="PFH34353.1"/>
    </source>
</evidence>
<feature type="compositionally biased region" description="Basic residues" evidence="1">
    <location>
        <begin position="501"/>
        <end position="512"/>
    </location>
</feature>
<accession>A0A2A9MFB9</accession>
<reference evidence="2 3" key="1">
    <citation type="submission" date="2017-09" db="EMBL/GenBank/DDBJ databases">
        <title>Genome sequencing of Besnoitia besnoiti strain Bb-Ger1.</title>
        <authorList>
            <person name="Schares G."/>
            <person name="Venepally P."/>
            <person name="Lorenzi H.A."/>
        </authorList>
    </citation>
    <scope>NUCLEOTIDE SEQUENCE [LARGE SCALE GENOMIC DNA]</scope>
    <source>
        <strain evidence="2 3">Bb-Ger1</strain>
    </source>
</reference>
<sequence>MGARSPRPRVRPAETRPGLLDLLEEGFHSAFFGFFYINELLDLRLVCKAFRECLGAREAEAALRQMRGLVFPAQWPPPRTYSPQSVWSSGRMRSSAPETQLHTSASSAPPWCESSTQSESAAGRGRLPEGSTGDLFAPLVVAAERRRDFNVFRLLVSLAPPLSSLVELSLYWDQSAHPGDVLLPLFNKLLLVAESIQSLTYQSRTAAWSVPPATPTICKAFPSVKRLRVCHSFLRRAGPGDTFYGDLVFPPGAFQRREYFHPNEREQFDRTRQPRRHLLSNCVFPACEDVEYHELCENELTRGYDLVAFIRDREVRTFVHLFREMTPRARTATVTLCSFRSLPFVLKGVLDCAPRDKAVESASGALPEEEGSLPGHSLEALRVLQALPDRFADDVDAEETELEEAFPEVVGRPHRGRVEAARVRPAARVLTNLRTVRLVVQDDGMKEIFDAFILPVVRHLCTGVRVMYEGTATLPLELTGRAMGLPPPRPERSLHPSSSGLRRRMERLRRKSRPEQRVDGMARVTPEPSQNFHVDADGVSPEVVEMLRRWISEPGWMDVGLWNPIRESPPRLQFRYSAWHAEVVAVCAEALRSSRAPDPAEHEPDGSERSRESEGAACAGIASGEKRETEAGPAAEPSSSWLPPRKKLTHPFVLPTVTVKHTLWAFDGRPFDALISALPSFVLALDPYNVTPQSRLTGPFPNLLGLQVALCKWGKICLARQHISLAKAHAAQTRFLRLLDSNRLEYKSVESATKAAVNEFLGELLDACPRVEVVEYRRVSLEYTWQMETGVSGDTPPFSLENLYAKGFRVLQTRHIPFSGGDLLPSSCHSSVIIMIFVRKNGGPS</sequence>
<proteinExistence type="predicted"/>
<feature type="region of interest" description="Disordered" evidence="1">
    <location>
        <begin position="80"/>
        <end position="129"/>
    </location>
</feature>
<dbReference type="VEuPathDB" id="ToxoDB:BESB_075050"/>
<feature type="compositionally biased region" description="Basic and acidic residues" evidence="1">
    <location>
        <begin position="598"/>
        <end position="614"/>
    </location>
</feature>
<comment type="caution">
    <text evidence="2">The sequence shown here is derived from an EMBL/GenBank/DDBJ whole genome shotgun (WGS) entry which is preliminary data.</text>
</comment>
<dbReference type="RefSeq" id="XP_029218362.1">
    <property type="nucleotide sequence ID" value="XM_029365878.1"/>
</dbReference>
<dbReference type="OrthoDB" id="329769at2759"/>
<evidence type="ECO:0000256" key="1">
    <source>
        <dbReference type="SAM" id="MobiDB-lite"/>
    </source>
</evidence>
<name>A0A2A9MFB9_BESBE</name>
<dbReference type="EMBL" id="NWUJ01000007">
    <property type="protein sequence ID" value="PFH34353.1"/>
    <property type="molecule type" value="Genomic_DNA"/>
</dbReference>
<evidence type="ECO:0000313" key="3">
    <source>
        <dbReference type="Proteomes" id="UP000224006"/>
    </source>
</evidence>
<protein>
    <submittedName>
        <fullName evidence="2">Uncharacterized protein</fullName>
    </submittedName>
</protein>
<dbReference type="AlphaFoldDB" id="A0A2A9MFB9"/>
<gene>
    <name evidence="2" type="ORF">BESB_075050</name>
</gene>
<organism evidence="2 3">
    <name type="scientific">Besnoitia besnoiti</name>
    <name type="common">Apicomplexan protozoan</name>
    <dbReference type="NCBI Taxonomy" id="94643"/>
    <lineage>
        <taxon>Eukaryota</taxon>
        <taxon>Sar</taxon>
        <taxon>Alveolata</taxon>
        <taxon>Apicomplexa</taxon>
        <taxon>Conoidasida</taxon>
        <taxon>Coccidia</taxon>
        <taxon>Eucoccidiorida</taxon>
        <taxon>Eimeriorina</taxon>
        <taxon>Sarcocystidae</taxon>
        <taxon>Besnoitia</taxon>
    </lineage>
</organism>
<feature type="compositionally biased region" description="Polar residues" evidence="1">
    <location>
        <begin position="81"/>
        <end position="120"/>
    </location>
</feature>
<feature type="region of interest" description="Disordered" evidence="1">
    <location>
        <begin position="482"/>
        <end position="521"/>
    </location>
</feature>
<dbReference type="Proteomes" id="UP000224006">
    <property type="component" value="Unassembled WGS sequence"/>
</dbReference>
<keyword evidence="3" id="KW-1185">Reference proteome</keyword>
<feature type="region of interest" description="Disordered" evidence="1">
    <location>
        <begin position="593"/>
        <end position="643"/>
    </location>
</feature>